<feature type="binding site" evidence="5">
    <location>
        <position position="203"/>
    </location>
    <ligand>
        <name>S-adenosyl-L-methionine</name>
        <dbReference type="ChEBI" id="CHEBI:59789"/>
    </ligand>
</feature>
<proteinExistence type="inferred from homology"/>
<dbReference type="SUPFAM" id="SSF53335">
    <property type="entry name" value="S-adenosyl-L-methionine-dependent methyltransferases"/>
    <property type="match status" value="1"/>
</dbReference>
<evidence type="ECO:0000256" key="5">
    <source>
        <dbReference type="HAMAP-Rule" id="MF_03190"/>
    </source>
</evidence>
<evidence type="ECO:0000256" key="2">
    <source>
        <dbReference type="ARBA" id="ARBA00022679"/>
    </source>
</evidence>
<comment type="catalytic activity">
    <reaction evidence="5">
        <text>a 3-demethylubiquinol + S-adenosyl-L-methionine = a ubiquinol + S-adenosyl-L-homocysteine + H(+)</text>
        <dbReference type="Rhea" id="RHEA:44380"/>
        <dbReference type="Rhea" id="RHEA-COMP:9566"/>
        <dbReference type="Rhea" id="RHEA-COMP:10914"/>
        <dbReference type="ChEBI" id="CHEBI:15378"/>
        <dbReference type="ChEBI" id="CHEBI:17976"/>
        <dbReference type="ChEBI" id="CHEBI:57856"/>
        <dbReference type="ChEBI" id="CHEBI:59789"/>
        <dbReference type="ChEBI" id="CHEBI:84422"/>
        <dbReference type="EC" id="2.1.1.64"/>
    </reaction>
</comment>
<keyword evidence="1 5" id="KW-0489">Methyltransferase</keyword>
<comment type="cofactor">
    <cofactor evidence="5">
        <name>Mg(2+)</name>
        <dbReference type="ChEBI" id="CHEBI:18420"/>
    </cofactor>
</comment>
<feature type="binding site" evidence="5">
    <location>
        <position position="279"/>
    </location>
    <ligand>
        <name>Mg(2+)</name>
        <dbReference type="ChEBI" id="CHEBI:18420"/>
    </ligand>
</feature>
<evidence type="ECO:0000313" key="6">
    <source>
        <dbReference type="Proteomes" id="UP000887566"/>
    </source>
</evidence>
<dbReference type="HAMAP" id="MF_00472">
    <property type="entry name" value="UbiG"/>
    <property type="match status" value="1"/>
</dbReference>
<dbReference type="Proteomes" id="UP000887566">
    <property type="component" value="Unplaced"/>
</dbReference>
<comment type="function">
    <text evidence="5">O-methyltransferase required for two non-consecutive steps during ubiquinone biosynthesis. Catalyzes the 2 O-methylation of 3,4-dihydroxy-5-(all-trans-polyprenyl)benzoic acid into 4-hydroxy-3-methoxy-5-(all-trans-polyprenyl)benzoic acid. Also catalyzes the last step of ubiquinone biosynthesis by mediating methylation of 3-demethylubiquinone into ubiquinone. Also able to mediate the methylation of 3-demethylubiquinol into ubiquinol.</text>
</comment>
<keyword evidence="6" id="KW-1185">Reference proteome</keyword>
<comment type="pathway">
    <text evidence="5">Cofactor biosynthesis; ubiquinone biosynthesis.</text>
</comment>
<keyword evidence="5" id="KW-0479">Metal-binding</keyword>
<protein>
    <recommendedName>
        <fullName evidence="5">Ubiquinone biosynthesis O-methyltransferase, mitochondrial</fullName>
    </recommendedName>
    <alternativeName>
        <fullName evidence="5">3-demethylubiquinol 3-O-methyltransferase</fullName>
        <ecNumber evidence="5">2.1.1.64</ecNumber>
    </alternativeName>
    <alternativeName>
        <fullName evidence="5">3-demethylubiquinone 3-O-methyltransferase</fullName>
        <ecNumber evidence="5">2.1.1.-</ecNumber>
    </alternativeName>
    <alternativeName>
        <fullName evidence="5">Polyprenyldihydroxybenzoate methyltransferase</fullName>
        <ecNumber evidence="5">2.1.1.114</ecNumber>
    </alternativeName>
</protein>
<dbReference type="InterPro" id="IPR010233">
    <property type="entry name" value="UbiG_MeTrfase"/>
</dbReference>
<comment type="catalytic activity">
    <reaction evidence="5">
        <text>a 3,4-dihydroxy-5-(all-trans-polyprenyl)benzoate + S-adenosyl-L-methionine = a 4-hydroxy-3-methoxy-5-(all-trans-polyprenyl)benzoate + S-adenosyl-L-homocysteine + H(+)</text>
        <dbReference type="Rhea" id="RHEA:44452"/>
        <dbReference type="Rhea" id="RHEA-COMP:10930"/>
        <dbReference type="Rhea" id="RHEA-COMP:10931"/>
        <dbReference type="ChEBI" id="CHEBI:15378"/>
        <dbReference type="ChEBI" id="CHEBI:57856"/>
        <dbReference type="ChEBI" id="CHEBI:59789"/>
        <dbReference type="ChEBI" id="CHEBI:64694"/>
        <dbReference type="ChEBI" id="CHEBI:84443"/>
        <dbReference type="EC" id="2.1.1.114"/>
    </reaction>
</comment>
<keyword evidence="4 5" id="KW-0949">S-adenosyl-L-methionine</keyword>
<comment type="similarity">
    <text evidence="5">Belongs to the class I-like SAM-binding methyltransferase superfamily. UbiG/COQ3 family.</text>
</comment>
<dbReference type="NCBIfam" id="TIGR01983">
    <property type="entry name" value="UbiG"/>
    <property type="match status" value="1"/>
</dbReference>
<keyword evidence="5" id="KW-0460">Magnesium</keyword>
<feature type="binding site" evidence="5">
    <location>
        <position position="280"/>
    </location>
    <ligand>
        <name>Mg(2+)</name>
        <dbReference type="ChEBI" id="CHEBI:18420"/>
    </ligand>
</feature>
<dbReference type="EC" id="2.1.1.-" evidence="5"/>
<dbReference type="PANTHER" id="PTHR43464:SF19">
    <property type="entry name" value="UBIQUINONE BIOSYNTHESIS O-METHYLTRANSFERASE, MITOCHONDRIAL"/>
    <property type="match status" value="1"/>
</dbReference>
<comment type="subcellular location">
    <subcellularLocation>
        <location evidence="5">Mitochondrion inner membrane</location>
        <topology evidence="5">Peripheral membrane protein</topology>
        <orientation evidence="5">Matrix side</orientation>
    </subcellularLocation>
</comment>
<keyword evidence="5" id="KW-0472">Membrane</keyword>
<dbReference type="EC" id="2.1.1.114" evidence="5"/>
<dbReference type="GO" id="GO:0032259">
    <property type="term" value="P:methylation"/>
    <property type="evidence" value="ECO:0007669"/>
    <property type="project" value="UniProtKB-KW"/>
</dbReference>
<accession>A0A914X5K3</accession>
<dbReference type="GO" id="GO:0061542">
    <property type="term" value="F:3-demethylubiquinol 3-O-methyltransferase activity"/>
    <property type="evidence" value="ECO:0007669"/>
    <property type="project" value="UniProtKB-UniRule"/>
</dbReference>
<dbReference type="PANTHER" id="PTHR43464">
    <property type="entry name" value="METHYLTRANSFERASE"/>
    <property type="match status" value="1"/>
</dbReference>
<evidence type="ECO:0000256" key="1">
    <source>
        <dbReference type="ARBA" id="ARBA00022603"/>
    </source>
</evidence>
<keyword evidence="5" id="KW-0999">Mitochondrion inner membrane</keyword>
<dbReference type="Gene3D" id="3.40.50.150">
    <property type="entry name" value="Vaccinia Virus protein VP39"/>
    <property type="match status" value="1"/>
</dbReference>
<keyword evidence="5" id="KW-0496">Mitochondrion</keyword>
<dbReference type="GO" id="GO:0046872">
    <property type="term" value="F:metal ion binding"/>
    <property type="evidence" value="ECO:0007669"/>
    <property type="project" value="UniProtKB-KW"/>
</dbReference>
<comment type="subunit">
    <text evidence="5">Component of a multi-subunit COQ enzyme complex.</text>
</comment>
<reference evidence="7" key="1">
    <citation type="submission" date="2022-11" db="UniProtKB">
        <authorList>
            <consortium name="WormBaseParasite"/>
        </authorList>
    </citation>
    <scope>IDENTIFICATION</scope>
</reference>
<dbReference type="Pfam" id="PF13489">
    <property type="entry name" value="Methyltransf_23"/>
    <property type="match status" value="1"/>
</dbReference>
<organism evidence="6 7">
    <name type="scientific">Plectus sambesii</name>
    <dbReference type="NCBI Taxonomy" id="2011161"/>
    <lineage>
        <taxon>Eukaryota</taxon>
        <taxon>Metazoa</taxon>
        <taxon>Ecdysozoa</taxon>
        <taxon>Nematoda</taxon>
        <taxon>Chromadorea</taxon>
        <taxon>Plectida</taxon>
        <taxon>Plectina</taxon>
        <taxon>Plectoidea</taxon>
        <taxon>Plectidae</taxon>
        <taxon>Plectus</taxon>
    </lineage>
</organism>
<dbReference type="WBParaSite" id="PSAMB.scaffold67size88130.g1284.t1">
    <property type="protein sequence ID" value="PSAMB.scaffold67size88130.g1284.t1"/>
    <property type="gene ID" value="PSAMB.scaffold67size88130.g1284"/>
</dbReference>
<dbReference type="AlphaFoldDB" id="A0A914X5K3"/>
<name>A0A914X5K3_9BILA</name>
<evidence type="ECO:0000256" key="4">
    <source>
        <dbReference type="ARBA" id="ARBA00022691"/>
    </source>
</evidence>
<comment type="catalytic activity">
    <reaction evidence="5">
        <text>a 3-demethylubiquinone + S-adenosyl-L-methionine = a ubiquinone + S-adenosyl-L-homocysteine</text>
        <dbReference type="Rhea" id="RHEA:81215"/>
        <dbReference type="Rhea" id="RHEA-COMP:9565"/>
        <dbReference type="Rhea" id="RHEA-COMP:19654"/>
        <dbReference type="ChEBI" id="CHEBI:16389"/>
        <dbReference type="ChEBI" id="CHEBI:57856"/>
        <dbReference type="ChEBI" id="CHEBI:59789"/>
        <dbReference type="ChEBI" id="CHEBI:231825"/>
    </reaction>
</comment>
<feature type="binding site" evidence="5">
    <location>
        <position position="224"/>
    </location>
    <ligand>
        <name>S-adenosyl-L-methionine</name>
        <dbReference type="ChEBI" id="CHEBI:59789"/>
    </ligand>
</feature>
<dbReference type="EC" id="2.1.1.64" evidence="5"/>
<evidence type="ECO:0000256" key="3">
    <source>
        <dbReference type="ARBA" id="ARBA00022688"/>
    </source>
</evidence>
<feature type="binding site" evidence="5">
    <location>
        <position position="275"/>
    </location>
    <ligand>
        <name>S-adenosyl-L-methionine</name>
        <dbReference type="ChEBI" id="CHEBI:59789"/>
    </ligand>
</feature>
<keyword evidence="3 5" id="KW-0831">Ubiquinone biosynthesis</keyword>
<dbReference type="CDD" id="cd02440">
    <property type="entry name" value="AdoMet_MTases"/>
    <property type="match status" value="1"/>
</dbReference>
<dbReference type="GO" id="GO:0010420">
    <property type="term" value="F:polyprenyldihydroxybenzoate methyltransferase activity"/>
    <property type="evidence" value="ECO:0007669"/>
    <property type="project" value="UniProtKB-UniRule"/>
</dbReference>
<dbReference type="GO" id="GO:0031314">
    <property type="term" value="C:extrinsic component of mitochondrial inner membrane"/>
    <property type="evidence" value="ECO:0007669"/>
    <property type="project" value="UniProtKB-UniRule"/>
</dbReference>
<dbReference type="InterPro" id="IPR029063">
    <property type="entry name" value="SAM-dependent_MTases_sf"/>
</dbReference>
<feature type="binding site" evidence="5">
    <location>
        <position position="169"/>
    </location>
    <ligand>
        <name>S-adenosyl-L-methionine</name>
        <dbReference type="ChEBI" id="CHEBI:59789"/>
    </ligand>
</feature>
<sequence length="387" mass="41912">MRTTARCRRLLPLRADLGRCLRTSLAAALQRPVPLHTNAAVFAASFSSSSSSLAADNSDVVAPSVDDYGSAGLAPIPTKRLLHSNLTTPSLSSAGGNDVFGFPLISNKWFKQQHNANQLRKLHTTAVDAPATKLSSIDNDDVTRFARLSGEWWDERGALKPLHSLNQARVPWIRDTLGSRTSKSSTTDDGRSSLAGLRLMDVGCGAGVLSEPLARLGAHVIGLDAADDAIDVARARTRLDPDLKRANIEYRCGSVESFVADNPKMVGSFDAIVASEVIEHVLSLESFLDACVQLVKPGGQLFFTTLNRTLLSRVMAIWVAEDVLGIVPQGVHDWNKFVPPNDLAALLEARGCNVRLLNGLCYNPLMNKWSWVADTSINYALMARKEA</sequence>
<evidence type="ECO:0000313" key="7">
    <source>
        <dbReference type="WBParaSite" id="PSAMB.scaffold67size88130.g1284.t1"/>
    </source>
</evidence>
<feature type="binding site" evidence="5">
    <location>
        <position position="276"/>
    </location>
    <ligand>
        <name>Mg(2+)</name>
        <dbReference type="ChEBI" id="CHEBI:18420"/>
    </ligand>
</feature>
<keyword evidence="2 5" id="KW-0808">Transferase</keyword>